<dbReference type="OrthoDB" id="10395402at2759"/>
<accession>A0A2P5DH96</accession>
<evidence type="ECO:0000313" key="1">
    <source>
        <dbReference type="EMBL" id="PON72674.1"/>
    </source>
</evidence>
<comment type="caution">
    <text evidence="1">The sequence shown here is derived from an EMBL/GenBank/DDBJ whole genome shotgun (WGS) entry which is preliminary data.</text>
</comment>
<keyword evidence="2" id="KW-1185">Reference proteome</keyword>
<dbReference type="AlphaFoldDB" id="A0A2P5DH96"/>
<evidence type="ECO:0000313" key="2">
    <source>
        <dbReference type="Proteomes" id="UP000237105"/>
    </source>
</evidence>
<dbReference type="Proteomes" id="UP000237105">
    <property type="component" value="Unassembled WGS sequence"/>
</dbReference>
<reference evidence="2" key="1">
    <citation type="submission" date="2016-06" db="EMBL/GenBank/DDBJ databases">
        <title>Parallel loss of symbiosis genes in relatives of nitrogen-fixing non-legume Parasponia.</title>
        <authorList>
            <person name="Van Velzen R."/>
            <person name="Holmer R."/>
            <person name="Bu F."/>
            <person name="Rutten L."/>
            <person name="Van Zeijl A."/>
            <person name="Liu W."/>
            <person name="Santuari L."/>
            <person name="Cao Q."/>
            <person name="Sharma T."/>
            <person name="Shen D."/>
            <person name="Roswanjaya Y."/>
            <person name="Wardhani T."/>
            <person name="Kalhor M.S."/>
            <person name="Jansen J."/>
            <person name="Van den Hoogen J."/>
            <person name="Gungor B."/>
            <person name="Hartog M."/>
            <person name="Hontelez J."/>
            <person name="Verver J."/>
            <person name="Yang W.-C."/>
            <person name="Schijlen E."/>
            <person name="Repin R."/>
            <person name="Schilthuizen M."/>
            <person name="Schranz E."/>
            <person name="Heidstra R."/>
            <person name="Miyata K."/>
            <person name="Fedorova E."/>
            <person name="Kohlen W."/>
            <person name="Bisseling T."/>
            <person name="Smit S."/>
            <person name="Geurts R."/>
        </authorList>
    </citation>
    <scope>NUCLEOTIDE SEQUENCE [LARGE SCALE GENOMIC DNA]</scope>
    <source>
        <strain evidence="2">cv. WU1-14</strain>
    </source>
</reference>
<gene>
    <name evidence="1" type="ORF">PanWU01x14_064400</name>
</gene>
<dbReference type="EMBL" id="JXTB01000038">
    <property type="protein sequence ID" value="PON72674.1"/>
    <property type="molecule type" value="Genomic_DNA"/>
</dbReference>
<sequence>MHLSRSMSAVRVKRSRRASFLRQNSTKRSFPLVYTSILTTFSKASSKASSLNLSPPAFLRISSQNEARSSALEVLPAIVLLQNASKAFFRAFCNRVWFRKQVSKYPI</sequence>
<name>A0A2P5DH96_PARAD</name>
<proteinExistence type="predicted"/>
<protein>
    <submittedName>
        <fullName evidence="1">Uncharacterized protein</fullName>
    </submittedName>
</protein>
<organism evidence="1 2">
    <name type="scientific">Parasponia andersonii</name>
    <name type="common">Sponia andersonii</name>
    <dbReference type="NCBI Taxonomy" id="3476"/>
    <lineage>
        <taxon>Eukaryota</taxon>
        <taxon>Viridiplantae</taxon>
        <taxon>Streptophyta</taxon>
        <taxon>Embryophyta</taxon>
        <taxon>Tracheophyta</taxon>
        <taxon>Spermatophyta</taxon>
        <taxon>Magnoliopsida</taxon>
        <taxon>eudicotyledons</taxon>
        <taxon>Gunneridae</taxon>
        <taxon>Pentapetalae</taxon>
        <taxon>rosids</taxon>
        <taxon>fabids</taxon>
        <taxon>Rosales</taxon>
        <taxon>Cannabaceae</taxon>
        <taxon>Parasponia</taxon>
    </lineage>
</organism>